<protein>
    <submittedName>
        <fullName evidence="1">Uncharacterized protein</fullName>
    </submittedName>
</protein>
<dbReference type="InParanoid" id="A4HNW1"/>
<keyword evidence="2" id="KW-1185">Reference proteome</keyword>
<dbReference type="VEuPathDB" id="TriTrypDB:LbrM.35.1140"/>
<accession>A4HNW1</accession>
<dbReference type="RefSeq" id="XP_001568736.1">
    <property type="nucleotide sequence ID" value="XM_001568686.1"/>
</dbReference>
<dbReference type="KEGG" id="lbz:LBRM_35_1140"/>
<evidence type="ECO:0000313" key="2">
    <source>
        <dbReference type="Proteomes" id="UP000007258"/>
    </source>
</evidence>
<proteinExistence type="predicted"/>
<gene>
    <name evidence="1" type="ORF">LBRM_35_1140</name>
</gene>
<dbReference type="GeneID" id="5419709"/>
<reference evidence="1 2" key="2">
    <citation type="journal article" date="2011" name="Genome Res.">
        <title>Chromosome and gene copy number variation allow major structural change between species and strains of Leishmania.</title>
        <authorList>
            <person name="Rogers M.B."/>
            <person name="Hilley J.D."/>
            <person name="Dickens N.J."/>
            <person name="Wilkes J."/>
            <person name="Bates P.A."/>
            <person name="Depledge D.P."/>
            <person name="Harris D."/>
            <person name="Her Y."/>
            <person name="Herzyk P."/>
            <person name="Imamura H."/>
            <person name="Otto T.D."/>
            <person name="Sanders M."/>
            <person name="Seeger K."/>
            <person name="Dujardin J.C."/>
            <person name="Berriman M."/>
            <person name="Smith D.F."/>
            <person name="Hertz-Fowler C."/>
            <person name="Mottram J.C."/>
        </authorList>
    </citation>
    <scope>NUCLEOTIDE SEQUENCE [LARGE SCALE GENOMIC DNA]</scope>
    <source>
        <strain evidence="1 2">MHOM/BR/75/M2904</strain>
    </source>
</reference>
<dbReference type="EMBL" id="FR799010">
    <property type="protein sequence ID" value="CAM43866.1"/>
    <property type="molecule type" value="Genomic_DNA"/>
</dbReference>
<evidence type="ECO:0000313" key="1">
    <source>
        <dbReference type="EMBL" id="CAM43866.1"/>
    </source>
</evidence>
<sequence length="197" mass="21810">MNLSNTAMRVRTVQGEIWDVECSLAVVRLLLRGRRWRLALTHVDEALELPDMQRVKAQVLVDPAGHLRQEAFPTSPTQTILTHYTQLLTAALQATAIGGDSERASVYYDAFKALLRYVFAETVNVGTLHAAEDCSQNSDSDGLDAALDMATLSERGAAHASCVEDRVQQTVRELAPRARILFFRAMTKRMLTSHAGK</sequence>
<reference evidence="1 2" key="1">
    <citation type="journal article" date="2007" name="Nat. Genet.">
        <title>Comparative genomic analysis of three Leishmania species that cause diverse human disease.</title>
        <authorList>
            <person name="Peacock C.S."/>
            <person name="Seeger K."/>
            <person name="Harris D."/>
            <person name="Murphy L."/>
            <person name="Ruiz J.C."/>
            <person name="Quail M.A."/>
            <person name="Peters N."/>
            <person name="Adlem E."/>
            <person name="Tivey A."/>
            <person name="Aslett M."/>
            <person name="Kerhornou A."/>
            <person name="Ivens A."/>
            <person name="Fraser A."/>
            <person name="Rajandream M.A."/>
            <person name="Carver T."/>
            <person name="Norbertczak H."/>
            <person name="Chillingworth T."/>
            <person name="Hance Z."/>
            <person name="Jagels K."/>
            <person name="Moule S."/>
            <person name="Ormond D."/>
            <person name="Rutter S."/>
            <person name="Squares R."/>
            <person name="Whitehead S."/>
            <person name="Rabbinowitsch E."/>
            <person name="Arrowsmith C."/>
            <person name="White B."/>
            <person name="Thurston S."/>
            <person name="Bringaud F."/>
            <person name="Baldauf S.L."/>
            <person name="Faulconbridge A."/>
            <person name="Jeffares D."/>
            <person name="Depledge D.P."/>
            <person name="Oyola S.O."/>
            <person name="Hilley J.D."/>
            <person name="Brito L.O."/>
            <person name="Tosi L.R."/>
            <person name="Barrell B."/>
            <person name="Cruz A.K."/>
            <person name="Mottram J.C."/>
            <person name="Smith D.F."/>
            <person name="Berriman M."/>
        </authorList>
    </citation>
    <scope>NUCLEOTIDE SEQUENCE [LARGE SCALE GENOMIC DNA]</scope>
    <source>
        <strain evidence="1 2">MHOM/BR/75/M2904</strain>
    </source>
</reference>
<dbReference type="Proteomes" id="UP000007258">
    <property type="component" value="Chromosome 36"/>
</dbReference>
<dbReference type="AlphaFoldDB" id="A4HNW1"/>
<name>A4HNW1_LEIBR</name>
<organism evidence="1 2">
    <name type="scientific">Leishmania braziliensis</name>
    <dbReference type="NCBI Taxonomy" id="5660"/>
    <lineage>
        <taxon>Eukaryota</taxon>
        <taxon>Discoba</taxon>
        <taxon>Euglenozoa</taxon>
        <taxon>Kinetoplastea</taxon>
        <taxon>Metakinetoplastina</taxon>
        <taxon>Trypanosomatida</taxon>
        <taxon>Trypanosomatidae</taxon>
        <taxon>Leishmaniinae</taxon>
        <taxon>Leishmania</taxon>
        <taxon>Leishmania braziliensis species complex</taxon>
    </lineage>
</organism>